<sequence length="98" mass="11355">MSSAQEQYITRWLKEESDEEVIGGEVDENEGDQNIASNSEEDVPLSHMQISECYVVKRKLRNGRTEIVYRWKKQPPSRTCRTRSQNIVTRLPGPKTIC</sequence>
<proteinExistence type="predicted"/>
<organism evidence="2 3">
    <name type="scientific">Eumeta variegata</name>
    <name type="common">Bagworm moth</name>
    <name type="synonym">Eumeta japonica</name>
    <dbReference type="NCBI Taxonomy" id="151549"/>
    <lineage>
        <taxon>Eukaryota</taxon>
        <taxon>Metazoa</taxon>
        <taxon>Ecdysozoa</taxon>
        <taxon>Arthropoda</taxon>
        <taxon>Hexapoda</taxon>
        <taxon>Insecta</taxon>
        <taxon>Pterygota</taxon>
        <taxon>Neoptera</taxon>
        <taxon>Endopterygota</taxon>
        <taxon>Lepidoptera</taxon>
        <taxon>Glossata</taxon>
        <taxon>Ditrysia</taxon>
        <taxon>Tineoidea</taxon>
        <taxon>Psychidae</taxon>
        <taxon>Oiketicinae</taxon>
        <taxon>Eumeta</taxon>
    </lineage>
</organism>
<feature type="region of interest" description="Disordered" evidence="1">
    <location>
        <begin position="19"/>
        <end position="42"/>
    </location>
</feature>
<evidence type="ECO:0000256" key="1">
    <source>
        <dbReference type="SAM" id="MobiDB-lite"/>
    </source>
</evidence>
<comment type="caution">
    <text evidence="2">The sequence shown here is derived from an EMBL/GenBank/DDBJ whole genome shotgun (WGS) entry which is preliminary data.</text>
</comment>
<gene>
    <name evidence="2" type="ORF">EVAR_88055_1</name>
</gene>
<dbReference type="OrthoDB" id="10057959at2759"/>
<dbReference type="Proteomes" id="UP000299102">
    <property type="component" value="Unassembled WGS sequence"/>
</dbReference>
<protein>
    <submittedName>
        <fullName evidence="2">Uncharacterized protein</fullName>
    </submittedName>
</protein>
<dbReference type="AlphaFoldDB" id="A0A4C1WGD4"/>
<evidence type="ECO:0000313" key="3">
    <source>
        <dbReference type="Proteomes" id="UP000299102"/>
    </source>
</evidence>
<name>A0A4C1WGD4_EUMVA</name>
<feature type="compositionally biased region" description="Acidic residues" evidence="1">
    <location>
        <begin position="19"/>
        <end position="31"/>
    </location>
</feature>
<dbReference type="EMBL" id="BGZK01000561">
    <property type="protein sequence ID" value="GBP50221.1"/>
    <property type="molecule type" value="Genomic_DNA"/>
</dbReference>
<keyword evidence="3" id="KW-1185">Reference proteome</keyword>
<evidence type="ECO:0000313" key="2">
    <source>
        <dbReference type="EMBL" id="GBP50221.1"/>
    </source>
</evidence>
<accession>A0A4C1WGD4</accession>
<reference evidence="2 3" key="1">
    <citation type="journal article" date="2019" name="Commun. Biol.">
        <title>The bagworm genome reveals a unique fibroin gene that provides high tensile strength.</title>
        <authorList>
            <person name="Kono N."/>
            <person name="Nakamura H."/>
            <person name="Ohtoshi R."/>
            <person name="Tomita M."/>
            <person name="Numata K."/>
            <person name="Arakawa K."/>
        </authorList>
    </citation>
    <scope>NUCLEOTIDE SEQUENCE [LARGE SCALE GENOMIC DNA]</scope>
</reference>